<accession>A0A8X6Y3V9</accession>
<sequence>MENFVRFLETIFKKRAVVVEGSPLVFFGIVRFRRFRRGNFFKGRFGEKERKKNLYFFKVRKPKKPEKCEIRVEATESDVIRYLYTVASSSAPSVLFGNALQVRPVRPFRDTVRKPKKPKKCEIRVGDDGSDVIRYLYNRRFIFRSIRTVWQRLQVRPVRPFRDTGKRGIP</sequence>
<gene>
    <name evidence="1" type="ORF">TNIN_80401</name>
</gene>
<dbReference type="AlphaFoldDB" id="A0A8X6Y3V9"/>
<evidence type="ECO:0000313" key="1">
    <source>
        <dbReference type="EMBL" id="GFY62444.1"/>
    </source>
</evidence>
<reference evidence="1" key="1">
    <citation type="submission" date="2020-08" db="EMBL/GenBank/DDBJ databases">
        <title>Multicomponent nature underlies the extraordinary mechanical properties of spider dragline silk.</title>
        <authorList>
            <person name="Kono N."/>
            <person name="Nakamura H."/>
            <person name="Mori M."/>
            <person name="Yoshida Y."/>
            <person name="Ohtoshi R."/>
            <person name="Malay A.D."/>
            <person name="Moran D.A.P."/>
            <person name="Tomita M."/>
            <person name="Numata K."/>
            <person name="Arakawa K."/>
        </authorList>
    </citation>
    <scope>NUCLEOTIDE SEQUENCE</scope>
</reference>
<name>A0A8X6Y3V9_9ARAC</name>
<proteinExistence type="predicted"/>
<organism evidence="1 2">
    <name type="scientific">Trichonephila inaurata madagascariensis</name>
    <dbReference type="NCBI Taxonomy" id="2747483"/>
    <lineage>
        <taxon>Eukaryota</taxon>
        <taxon>Metazoa</taxon>
        <taxon>Ecdysozoa</taxon>
        <taxon>Arthropoda</taxon>
        <taxon>Chelicerata</taxon>
        <taxon>Arachnida</taxon>
        <taxon>Araneae</taxon>
        <taxon>Araneomorphae</taxon>
        <taxon>Entelegynae</taxon>
        <taxon>Araneoidea</taxon>
        <taxon>Nephilidae</taxon>
        <taxon>Trichonephila</taxon>
        <taxon>Trichonephila inaurata</taxon>
    </lineage>
</organism>
<evidence type="ECO:0000313" key="2">
    <source>
        <dbReference type="Proteomes" id="UP000886998"/>
    </source>
</evidence>
<keyword evidence="2" id="KW-1185">Reference proteome</keyword>
<comment type="caution">
    <text evidence="1">The sequence shown here is derived from an EMBL/GenBank/DDBJ whole genome shotgun (WGS) entry which is preliminary data.</text>
</comment>
<dbReference type="EMBL" id="BMAV01014225">
    <property type="protein sequence ID" value="GFY62444.1"/>
    <property type="molecule type" value="Genomic_DNA"/>
</dbReference>
<dbReference type="Proteomes" id="UP000886998">
    <property type="component" value="Unassembled WGS sequence"/>
</dbReference>
<protein>
    <submittedName>
        <fullName evidence="1">Uncharacterized protein</fullName>
    </submittedName>
</protein>